<comment type="caution">
    <text evidence="1">The sequence shown here is derived from an EMBL/GenBank/DDBJ whole genome shotgun (WGS) entry which is preliminary data.</text>
</comment>
<evidence type="ECO:0000313" key="1">
    <source>
        <dbReference type="EMBL" id="KWX12571.1"/>
    </source>
</evidence>
<dbReference type="OrthoDB" id="10252620at2759"/>
<proteinExistence type="predicted"/>
<dbReference type="EMBL" id="JXTI01000110">
    <property type="protein sequence ID" value="KWX12571.1"/>
    <property type="molecule type" value="Genomic_DNA"/>
</dbReference>
<organism evidence="1 2">
    <name type="scientific">Giardia duodenalis assemblage B</name>
    <dbReference type="NCBI Taxonomy" id="1394984"/>
    <lineage>
        <taxon>Eukaryota</taxon>
        <taxon>Metamonada</taxon>
        <taxon>Diplomonadida</taxon>
        <taxon>Hexamitidae</taxon>
        <taxon>Giardiinae</taxon>
        <taxon>Giardia</taxon>
    </lineage>
</organism>
<accession>A0A132NR81</accession>
<dbReference type="Proteomes" id="UP000070089">
    <property type="component" value="Unassembled WGS sequence"/>
</dbReference>
<dbReference type="VEuPathDB" id="GiardiaDB:QR46_3451"/>
<reference evidence="1 2" key="1">
    <citation type="journal article" date="2015" name="Mol. Biochem. Parasitol.">
        <title>Identification of polymorphic genes for use in assemblage B genotyping assays through comparative genomics of multiple assemblage B Giardia duodenalis isolates.</title>
        <authorList>
            <person name="Wielinga C."/>
            <person name="Thompson R.C."/>
            <person name="Monis P."/>
            <person name="Ryan U."/>
        </authorList>
    </citation>
    <scope>NUCLEOTIDE SEQUENCE [LARGE SCALE GENOMIC DNA]</scope>
    <source>
        <strain evidence="1 2">BAH15c1</strain>
    </source>
</reference>
<name>A0A132NR81_GIAIN</name>
<dbReference type="AlphaFoldDB" id="A0A132NR81"/>
<sequence>MPRFNFSSQFLQSPLNTHLYINCSRQRMYSPENNPLDTPFSRLLYLSDACEPSALLRPNELLKRPLPELYMSFFRVALTSCPIFAHSAGDYYFIVGFSRSHAFMFDLRTLFLQEVVSFDMISELPFHALPLYYVRGETLLEAYRGNPSGESVVVASLHIPPSTILIETILIETMLITFFVQQSQPSHLVVSIKRTISPSNIASFQFTIEMASSPIYATASTRHFVAIDKTGTLILGSISNLLNQWSDADKGSKPIAVPLNSLHVRHTWTDATDQGLLNGDIPTCCAVSSELGIVVMSTTSGKICLYDIGLTPIPVSPESAILDLKKLLSITPVVFRILLLAGQLVIVLERAMPLFIRLSEHLNQHILFLHHIFSDNPSHALAFTVRDTDVFISAARELANRLKTRTPKTIPPRSQDDNLDILIGIWKDTMGVDALSIFTDGLPDILSQQIVTLERALLPIFEQINNVSTLEPYLPENSSPKLSVSLLHATEWTAKLLMQIGRVECAVQLGLHIYKSSHKEVADLGVAILHNAYYQCMRMNYVDLGLAISHALDYNILEARPYAGYLWEKDTQNSPLLREAESSKVYLIMERLSKGCLTDVATDIKELGIDSLFSVDDIHAMLEAMDNDLLFADQILSVQ</sequence>
<protein>
    <submittedName>
        <fullName evidence="1">Uncharacterized protein</fullName>
    </submittedName>
</protein>
<gene>
    <name evidence="1" type="ORF">QR46_3451</name>
</gene>
<evidence type="ECO:0000313" key="2">
    <source>
        <dbReference type="Proteomes" id="UP000070089"/>
    </source>
</evidence>